<name>A0A2W2BMG0_9BACT</name>
<keyword evidence="1" id="KW-0805">Transcription regulation</keyword>
<evidence type="ECO:0000313" key="5">
    <source>
        <dbReference type="EMBL" id="PZF74636.1"/>
    </source>
</evidence>
<proteinExistence type="predicted"/>
<organism evidence="5 6">
    <name type="scientific">Taibaiella soli</name>
    <dbReference type="NCBI Taxonomy" id="1649169"/>
    <lineage>
        <taxon>Bacteria</taxon>
        <taxon>Pseudomonadati</taxon>
        <taxon>Bacteroidota</taxon>
        <taxon>Chitinophagia</taxon>
        <taxon>Chitinophagales</taxon>
        <taxon>Chitinophagaceae</taxon>
        <taxon>Taibaiella</taxon>
    </lineage>
</organism>
<accession>A0A2W2BMG0</accession>
<dbReference type="Gene3D" id="1.10.10.60">
    <property type="entry name" value="Homeodomain-like"/>
    <property type="match status" value="1"/>
</dbReference>
<dbReference type="PROSITE" id="PS01124">
    <property type="entry name" value="HTH_ARAC_FAMILY_2"/>
    <property type="match status" value="1"/>
</dbReference>
<dbReference type="InterPro" id="IPR009057">
    <property type="entry name" value="Homeodomain-like_sf"/>
</dbReference>
<evidence type="ECO:0000256" key="1">
    <source>
        <dbReference type="ARBA" id="ARBA00023015"/>
    </source>
</evidence>
<dbReference type="PANTHER" id="PTHR43280">
    <property type="entry name" value="ARAC-FAMILY TRANSCRIPTIONAL REGULATOR"/>
    <property type="match status" value="1"/>
</dbReference>
<gene>
    <name evidence="5" type="ORF">DN068_03400</name>
</gene>
<dbReference type="Proteomes" id="UP000248745">
    <property type="component" value="Unassembled WGS sequence"/>
</dbReference>
<evidence type="ECO:0000256" key="2">
    <source>
        <dbReference type="ARBA" id="ARBA00023125"/>
    </source>
</evidence>
<evidence type="ECO:0000256" key="3">
    <source>
        <dbReference type="ARBA" id="ARBA00023163"/>
    </source>
</evidence>
<dbReference type="InterPro" id="IPR020449">
    <property type="entry name" value="Tscrpt_reg_AraC-type_HTH"/>
</dbReference>
<evidence type="ECO:0000313" key="6">
    <source>
        <dbReference type="Proteomes" id="UP000248745"/>
    </source>
</evidence>
<keyword evidence="2" id="KW-0238">DNA-binding</keyword>
<dbReference type="PRINTS" id="PR00032">
    <property type="entry name" value="HTHARAC"/>
</dbReference>
<protein>
    <submittedName>
        <fullName evidence="5">AraC family transcriptional regulator</fullName>
    </submittedName>
</protein>
<sequence length="300" mass="34538">MAAFMKLQQFYENVNQQLDSVHSEIGHFNIFKVEDMMLPDNKPVTYSRRSFYKVSLVNGHSKIHYADHTIETNGTVLVFTNPLIPFFWERISEKHTGFVCIFTEDFFSRSGNLKDYPVFQSADAAVIPLNKKETIRFQRQFEKMFKELQGDYAFKYDLLRNLLLEITHDAQKMQPAQHSPYAASNASERITGLFAELLERQFPIELSSQILQLSTPAGFAKQLNIHVNHLNKALKEITGQTTSQLIQERIAKEAKILLKSTSWSIADIAWSLGFEEANHFSSFFKTKTGQTPRNFRSSLP</sequence>
<dbReference type="InterPro" id="IPR018060">
    <property type="entry name" value="HTH_AraC"/>
</dbReference>
<dbReference type="AlphaFoldDB" id="A0A2W2BMG0"/>
<dbReference type="SMART" id="SM00342">
    <property type="entry name" value="HTH_ARAC"/>
    <property type="match status" value="1"/>
</dbReference>
<keyword evidence="3" id="KW-0804">Transcription</keyword>
<dbReference type="GO" id="GO:0043565">
    <property type="term" value="F:sequence-specific DNA binding"/>
    <property type="evidence" value="ECO:0007669"/>
    <property type="project" value="InterPro"/>
</dbReference>
<evidence type="ECO:0000259" key="4">
    <source>
        <dbReference type="PROSITE" id="PS01124"/>
    </source>
</evidence>
<dbReference type="OrthoDB" id="629929at2"/>
<dbReference type="PANTHER" id="PTHR43280:SF32">
    <property type="entry name" value="TRANSCRIPTIONAL REGULATORY PROTEIN"/>
    <property type="match status" value="1"/>
</dbReference>
<keyword evidence="6" id="KW-1185">Reference proteome</keyword>
<comment type="caution">
    <text evidence="5">The sequence shown here is derived from an EMBL/GenBank/DDBJ whole genome shotgun (WGS) entry which is preliminary data.</text>
</comment>
<dbReference type="SUPFAM" id="SSF46689">
    <property type="entry name" value="Homeodomain-like"/>
    <property type="match status" value="1"/>
</dbReference>
<dbReference type="EMBL" id="QKTW01000003">
    <property type="protein sequence ID" value="PZF74636.1"/>
    <property type="molecule type" value="Genomic_DNA"/>
</dbReference>
<dbReference type="GO" id="GO:0003700">
    <property type="term" value="F:DNA-binding transcription factor activity"/>
    <property type="evidence" value="ECO:0007669"/>
    <property type="project" value="InterPro"/>
</dbReference>
<feature type="domain" description="HTH araC/xylS-type" evidence="4">
    <location>
        <begin position="188"/>
        <end position="298"/>
    </location>
</feature>
<reference evidence="5 6" key="1">
    <citation type="submission" date="2018-06" db="EMBL/GenBank/DDBJ databases">
        <title>Mucibacter soli gen. nov., sp. nov., a new member of the family Chitinophagaceae producing mucin.</title>
        <authorList>
            <person name="Kim M.-K."/>
            <person name="Park S."/>
            <person name="Kim T.-S."/>
            <person name="Joung Y."/>
            <person name="Han J.-H."/>
            <person name="Kim S.B."/>
        </authorList>
    </citation>
    <scope>NUCLEOTIDE SEQUENCE [LARGE SCALE GENOMIC DNA]</scope>
    <source>
        <strain evidence="5 6">R1-15</strain>
    </source>
</reference>
<dbReference type="Pfam" id="PF12833">
    <property type="entry name" value="HTH_18"/>
    <property type="match status" value="1"/>
</dbReference>